<keyword evidence="1" id="KW-0175">Coiled coil</keyword>
<reference evidence="3" key="2">
    <citation type="journal article" date="2021" name="PeerJ">
        <title>Extensive microbial diversity within the chicken gut microbiome revealed by metagenomics and culture.</title>
        <authorList>
            <person name="Gilroy R."/>
            <person name="Ravi A."/>
            <person name="Getino M."/>
            <person name="Pursley I."/>
            <person name="Horton D.L."/>
            <person name="Alikhan N.F."/>
            <person name="Baker D."/>
            <person name="Gharbi K."/>
            <person name="Hall N."/>
            <person name="Watson M."/>
            <person name="Adriaenssens E.M."/>
            <person name="Foster-Nyarko E."/>
            <person name="Jarju S."/>
            <person name="Secka A."/>
            <person name="Antonio M."/>
            <person name="Oren A."/>
            <person name="Chaudhuri R.R."/>
            <person name="La Ragione R."/>
            <person name="Hildebrand F."/>
            <person name="Pallen M.J."/>
        </authorList>
    </citation>
    <scope>NUCLEOTIDE SEQUENCE</scope>
    <source>
        <strain evidence="3">CHK191-8634</strain>
    </source>
</reference>
<sequence length="185" mass="20050">MDLRVTCQASAELLSRTAAQTAPEASVQAPAFGAARTDRAELSTGRPARDSEAERLHALAQAQKQAELVRQQAREEAERARETAEAMAEWLDARLKCLKIASRIMSGDKVPPEDSRFLLENDPKLYQMAVTGRLPKEDPKEHKSVLDEEDLGGPESADAQTQSASEPAASDRSDTAAPEDAQPAQ</sequence>
<protein>
    <submittedName>
        <fullName evidence="3">Uncharacterized protein</fullName>
    </submittedName>
</protein>
<feature type="region of interest" description="Disordered" evidence="2">
    <location>
        <begin position="17"/>
        <end position="54"/>
    </location>
</feature>
<evidence type="ECO:0000313" key="3">
    <source>
        <dbReference type="EMBL" id="HIU43830.1"/>
    </source>
</evidence>
<dbReference type="EMBL" id="DVMR01000047">
    <property type="protein sequence ID" value="HIU43830.1"/>
    <property type="molecule type" value="Genomic_DNA"/>
</dbReference>
<dbReference type="AlphaFoldDB" id="A0A9D1IVD8"/>
<name>A0A9D1IVD8_9CLOT</name>
<accession>A0A9D1IVD8</accession>
<feature type="compositionally biased region" description="Basic and acidic residues" evidence="2">
    <location>
        <begin position="36"/>
        <end position="54"/>
    </location>
</feature>
<evidence type="ECO:0000313" key="4">
    <source>
        <dbReference type="Proteomes" id="UP000824073"/>
    </source>
</evidence>
<gene>
    <name evidence="3" type="ORF">IAB67_05975</name>
</gene>
<feature type="region of interest" description="Disordered" evidence="2">
    <location>
        <begin position="130"/>
        <end position="185"/>
    </location>
</feature>
<organism evidence="3 4">
    <name type="scientific">Candidatus Ventrousia excrementavium</name>
    <dbReference type="NCBI Taxonomy" id="2840961"/>
    <lineage>
        <taxon>Bacteria</taxon>
        <taxon>Bacillati</taxon>
        <taxon>Bacillota</taxon>
        <taxon>Clostridia</taxon>
        <taxon>Eubacteriales</taxon>
        <taxon>Clostridiaceae</taxon>
        <taxon>Clostridiaceae incertae sedis</taxon>
        <taxon>Candidatus Ventrousia</taxon>
    </lineage>
</organism>
<dbReference type="Proteomes" id="UP000824073">
    <property type="component" value="Unassembled WGS sequence"/>
</dbReference>
<feature type="coiled-coil region" evidence="1">
    <location>
        <begin position="56"/>
        <end position="94"/>
    </location>
</feature>
<reference evidence="3" key="1">
    <citation type="submission" date="2020-10" db="EMBL/GenBank/DDBJ databases">
        <authorList>
            <person name="Gilroy R."/>
        </authorList>
    </citation>
    <scope>NUCLEOTIDE SEQUENCE</scope>
    <source>
        <strain evidence="3">CHK191-8634</strain>
    </source>
</reference>
<proteinExistence type="predicted"/>
<evidence type="ECO:0000256" key="1">
    <source>
        <dbReference type="SAM" id="Coils"/>
    </source>
</evidence>
<comment type="caution">
    <text evidence="3">The sequence shown here is derived from an EMBL/GenBank/DDBJ whole genome shotgun (WGS) entry which is preliminary data.</text>
</comment>
<evidence type="ECO:0000256" key="2">
    <source>
        <dbReference type="SAM" id="MobiDB-lite"/>
    </source>
</evidence>
<feature type="compositionally biased region" description="Basic and acidic residues" evidence="2">
    <location>
        <begin position="134"/>
        <end position="146"/>
    </location>
</feature>